<keyword evidence="4 10" id="KW-0963">Cytoplasm</keyword>
<keyword evidence="5 10" id="KW-0694">RNA-binding</keyword>
<evidence type="ECO:0000256" key="9">
    <source>
        <dbReference type="ARBA" id="ARBA00029498"/>
    </source>
</evidence>
<evidence type="ECO:0000256" key="7">
    <source>
        <dbReference type="ARBA" id="ARBA00023242"/>
    </source>
</evidence>
<evidence type="ECO:0000256" key="8">
    <source>
        <dbReference type="ARBA" id="ARBA00023274"/>
    </source>
</evidence>
<evidence type="ECO:0000313" key="11">
    <source>
        <dbReference type="EMBL" id="CAK9204514.1"/>
    </source>
</evidence>
<dbReference type="EMBL" id="OZ019906">
    <property type="protein sequence ID" value="CAK9204514.1"/>
    <property type="molecule type" value="Genomic_DNA"/>
</dbReference>
<dbReference type="Gene3D" id="1.10.3450.40">
    <property type="entry name" value="Signal recognition particle, SRP68 subunit, RNA-binding domain"/>
    <property type="match status" value="1"/>
</dbReference>
<keyword evidence="8 10" id="KW-0687">Ribonucleoprotein</keyword>
<comment type="subcellular location">
    <subcellularLocation>
        <location evidence="1 10">Cytoplasm</location>
    </subcellularLocation>
    <subcellularLocation>
        <location evidence="2">Nucleus</location>
        <location evidence="2">Nucleolus</location>
    </subcellularLocation>
</comment>
<evidence type="ECO:0000256" key="6">
    <source>
        <dbReference type="ARBA" id="ARBA00023135"/>
    </source>
</evidence>
<dbReference type="CDD" id="cd15481">
    <property type="entry name" value="SRP68-RBD"/>
    <property type="match status" value="1"/>
</dbReference>
<dbReference type="InterPro" id="IPR026258">
    <property type="entry name" value="SRP68"/>
</dbReference>
<evidence type="ECO:0000256" key="3">
    <source>
        <dbReference type="ARBA" id="ARBA00009352"/>
    </source>
</evidence>
<dbReference type="InterPro" id="IPR038253">
    <property type="entry name" value="SRP68_N_sf"/>
</dbReference>
<accession>A0ABP0TTZ5</accession>
<comment type="function">
    <text evidence="10">Component of the signal recognition particle (SRP) complex, a ribonucleoprotein complex that mediates the cotranslational targeting of secretory and membrane proteins to the endoplasmic reticulum (ER). The SRP complex interacts with the signal sequence in nascent secretory and membrane proteins and directs them to the membrane of the ER.</text>
</comment>
<gene>
    <name evidence="11" type="ORF">CSSPTR1EN2_LOCUS7424</name>
</gene>
<dbReference type="PIRSF" id="PIRSF038995">
    <property type="entry name" value="SRP68"/>
    <property type="match status" value="1"/>
</dbReference>
<evidence type="ECO:0000256" key="5">
    <source>
        <dbReference type="ARBA" id="ARBA00022884"/>
    </source>
</evidence>
<dbReference type="PANTHER" id="PTHR12860:SF0">
    <property type="entry name" value="SIGNAL RECOGNITION PARTICLE SUBUNIT SRP68"/>
    <property type="match status" value="1"/>
</dbReference>
<proteinExistence type="inferred from homology"/>
<evidence type="ECO:0000256" key="4">
    <source>
        <dbReference type="ARBA" id="ARBA00022490"/>
    </source>
</evidence>
<evidence type="ECO:0000313" key="12">
    <source>
        <dbReference type="Proteomes" id="UP001497512"/>
    </source>
</evidence>
<organism evidence="11 12">
    <name type="scientific">Sphagnum troendelagicum</name>
    <dbReference type="NCBI Taxonomy" id="128251"/>
    <lineage>
        <taxon>Eukaryota</taxon>
        <taxon>Viridiplantae</taxon>
        <taxon>Streptophyta</taxon>
        <taxon>Embryophyta</taxon>
        <taxon>Bryophyta</taxon>
        <taxon>Sphagnophytina</taxon>
        <taxon>Sphagnopsida</taxon>
        <taxon>Sphagnales</taxon>
        <taxon>Sphagnaceae</taxon>
        <taxon>Sphagnum</taxon>
    </lineage>
</organism>
<name>A0ABP0TTZ5_9BRYO</name>
<keyword evidence="7" id="KW-0539">Nucleus</keyword>
<dbReference type="InterPro" id="IPR034652">
    <property type="entry name" value="SRP68-RBD"/>
</dbReference>
<evidence type="ECO:0000256" key="1">
    <source>
        <dbReference type="ARBA" id="ARBA00004496"/>
    </source>
</evidence>
<dbReference type="Proteomes" id="UP001497512">
    <property type="component" value="Chromosome 14"/>
</dbReference>
<dbReference type="Pfam" id="PF16969">
    <property type="entry name" value="SRP68"/>
    <property type="match status" value="1"/>
</dbReference>
<keyword evidence="12" id="KW-1185">Reference proteome</keyword>
<evidence type="ECO:0000256" key="2">
    <source>
        <dbReference type="ARBA" id="ARBA00004604"/>
    </source>
</evidence>
<evidence type="ECO:0000256" key="10">
    <source>
        <dbReference type="PIRNR" id="PIRNR038995"/>
    </source>
</evidence>
<reference evidence="11" key="1">
    <citation type="submission" date="2024-02" db="EMBL/GenBank/DDBJ databases">
        <authorList>
            <consortium name="ELIXIR-Norway"/>
            <consortium name="Elixir Norway"/>
        </authorList>
    </citation>
    <scope>NUCLEOTIDE SEQUENCE</scope>
</reference>
<keyword evidence="6 10" id="KW-0733">Signal recognition particle</keyword>
<dbReference type="PANTHER" id="PTHR12860">
    <property type="entry name" value="SIGNAL RECOGNITION PARTICLE 68 KDA PROTEIN"/>
    <property type="match status" value="1"/>
</dbReference>
<protein>
    <recommendedName>
        <fullName evidence="9 10">Signal recognition particle subunit SRP68</fullName>
        <shortName evidence="10">SRP68</shortName>
    </recommendedName>
</protein>
<sequence length="607" mass="69314">MAEAVVEMEVDVADLGATVVVNRFSVNVLQLIKEAQSQHGLRHGDYQRYRRYCTARLMRLYKSLNFQHGRGKYVKKPIVESTVTNVRHLHILLYLAERAWSYAMEIKQAPQGASARAHMHLIRRLSKAAQWGDLFSRLCSEKADPRTALEAAAYAAHMRGNLLLEREDDWETALRKFKNARAVYEELGKYGDVENQVLCRQRLEELDPSIRYCNYKMGLSKIQGSDLLDLSTQDGPGLGLLQSKLEAVMEEARLQQAVSMTELEWLGHKLLVRNEKTRMCILKGQQLERDLKESQLPAEKKLTTYDKMFVAYQDAKRHIREDLVRAVSTEDVKEELNSLDKAVSSILLQRTMERNLVLVATAKARLIRQQHMLKEEKGEKPAKPEDLVRLYDILIQNVTDLLDLTTSGREQKESETLFAEKLTVRREGFQAGRCLYLGQSYKVASKYAEAYVLFRRACEHAESALKRLQQLSFPEEQQRQELEELRDRSTGEACVVHAQGVMETARSQAKAQDSLQKGVAAISLKGKRTSTEYLLDRLDIYEAAISTTPGSKEPPRIAQIPPPFQSVPCRPIFLDTALNTISFPSLEARLKKKPEKRSFFSLWGGRK</sequence>
<comment type="similarity">
    <text evidence="3 10">Belongs to the SRP68 family.</text>
</comment>